<name>A0A3E3K125_9FIRM</name>
<comment type="caution">
    <text evidence="2">The sequence shown here is derived from an EMBL/GenBank/DDBJ whole genome shotgun (WGS) entry which is preliminary data.</text>
</comment>
<keyword evidence="3" id="KW-1185">Reference proteome</keyword>
<gene>
    <name evidence="2" type="ORF">DW016_10745</name>
</gene>
<protein>
    <submittedName>
        <fullName evidence="2">DUF1385 domain-containing protein</fullName>
    </submittedName>
</protein>
<dbReference type="OrthoDB" id="9784805at2"/>
<dbReference type="PANTHER" id="PTHR42867">
    <property type="entry name" value="MEMBRANE PROTEIN-RELATED"/>
    <property type="match status" value="1"/>
</dbReference>
<evidence type="ECO:0000313" key="3">
    <source>
        <dbReference type="Proteomes" id="UP000261080"/>
    </source>
</evidence>
<reference evidence="2 3" key="1">
    <citation type="submission" date="2018-08" db="EMBL/GenBank/DDBJ databases">
        <title>A genome reference for cultivated species of the human gut microbiota.</title>
        <authorList>
            <person name="Zou Y."/>
            <person name="Xue W."/>
            <person name="Luo G."/>
        </authorList>
    </citation>
    <scope>NUCLEOTIDE SEQUENCE [LARGE SCALE GENOMIC DNA]</scope>
    <source>
        <strain evidence="2 3">AF37-2AT</strain>
    </source>
</reference>
<proteinExistence type="predicted"/>
<feature type="transmembrane region" description="Helical" evidence="1">
    <location>
        <begin position="202"/>
        <end position="221"/>
    </location>
</feature>
<accession>A0A3E3K125</accession>
<dbReference type="Proteomes" id="UP000261080">
    <property type="component" value="Unassembled WGS sequence"/>
</dbReference>
<dbReference type="RefSeq" id="WP_024732935.1">
    <property type="nucleotide sequence ID" value="NZ_CALBAT010000028.1"/>
</dbReference>
<feature type="transmembrane region" description="Helical" evidence="1">
    <location>
        <begin position="227"/>
        <end position="248"/>
    </location>
</feature>
<evidence type="ECO:0000313" key="2">
    <source>
        <dbReference type="EMBL" id="RGE86518.1"/>
    </source>
</evidence>
<dbReference type="AlphaFoldDB" id="A0A3E3K125"/>
<dbReference type="InterPro" id="IPR010787">
    <property type="entry name" value="DUF1385"/>
</dbReference>
<keyword evidence="1" id="KW-0472">Membrane</keyword>
<dbReference type="Pfam" id="PF07136">
    <property type="entry name" value="DUF1385"/>
    <property type="match status" value="1"/>
</dbReference>
<sequence length="316" mass="35866">MKSSNIGGQAVLEGVMMKHKDRYAVAVRKPDGEIEIDREDYRSIVGNYHSLVKIPFVRGIFQFIDSMVLGMRTLTWSAGFEEEEDILTEQEAGKKERADRIMNGIVMVVSFVLAIAIFMVLPYGISNLFRKVIPSYLVRIILEGVIRIAIFVAYIRLISRMEDIRRLYQYHGAEHKCINCIEHGLPLTVENVRVSSKEHKRCGTSFLMFVMIVGIVLLFFVKTESHILRVVIRIALLPIIAGISYEIIRVAGSSDHPVVNFLSKPGLMLQRLTTKEPDDSMIEVAIASVEAVFDWRAYLMENFPSGPADQEEKEKV</sequence>
<keyword evidence="1" id="KW-0812">Transmembrane</keyword>
<organism evidence="2 3">
    <name type="scientific">Sellimonas intestinalis</name>
    <dbReference type="NCBI Taxonomy" id="1653434"/>
    <lineage>
        <taxon>Bacteria</taxon>
        <taxon>Bacillati</taxon>
        <taxon>Bacillota</taxon>
        <taxon>Clostridia</taxon>
        <taxon>Lachnospirales</taxon>
        <taxon>Lachnospiraceae</taxon>
        <taxon>Sellimonas</taxon>
    </lineage>
</organism>
<feature type="transmembrane region" description="Helical" evidence="1">
    <location>
        <begin position="137"/>
        <end position="157"/>
    </location>
</feature>
<dbReference type="EMBL" id="QVLX01000005">
    <property type="protein sequence ID" value="RGE86518.1"/>
    <property type="molecule type" value="Genomic_DNA"/>
</dbReference>
<evidence type="ECO:0000256" key="1">
    <source>
        <dbReference type="SAM" id="Phobius"/>
    </source>
</evidence>
<dbReference type="PANTHER" id="PTHR42867:SF1">
    <property type="entry name" value="MEMBRANE PROTEIN-RELATED"/>
    <property type="match status" value="1"/>
</dbReference>
<keyword evidence="1" id="KW-1133">Transmembrane helix</keyword>
<feature type="transmembrane region" description="Helical" evidence="1">
    <location>
        <begin position="104"/>
        <end position="125"/>
    </location>
</feature>